<dbReference type="InterPro" id="IPR035931">
    <property type="entry name" value="YlxR-like_sf"/>
</dbReference>
<proteinExistence type="predicted"/>
<keyword evidence="4" id="KW-1185">Reference proteome</keyword>
<dbReference type="InterPro" id="IPR037465">
    <property type="entry name" value="YlxR"/>
</dbReference>
<organism evidence="3 4">
    <name type="scientific">Tsukamurella soli</name>
    <dbReference type="NCBI Taxonomy" id="644556"/>
    <lineage>
        <taxon>Bacteria</taxon>
        <taxon>Bacillati</taxon>
        <taxon>Actinomycetota</taxon>
        <taxon>Actinomycetes</taxon>
        <taxon>Mycobacteriales</taxon>
        <taxon>Tsukamurellaceae</taxon>
        <taxon>Tsukamurella</taxon>
    </lineage>
</organism>
<accession>A0ABP8KK64</accession>
<evidence type="ECO:0000259" key="2">
    <source>
        <dbReference type="Pfam" id="PF04296"/>
    </source>
</evidence>
<dbReference type="Pfam" id="PF04296">
    <property type="entry name" value="YlxR"/>
    <property type="match status" value="1"/>
</dbReference>
<sequence length="117" mass="11760">MTGGEPTEVTGGGPGATSDAPAGPVRTCIGCRRRAAAAALVRTVAVPVSGQASAPGGVTVVVDQRHRLPGRGAWLHPDPECLALARRRGAFRRALRLASGFVDDAVVLPAEGGSGGR</sequence>
<dbReference type="RefSeq" id="WP_385921510.1">
    <property type="nucleotide sequence ID" value="NZ_BAABFR010000200.1"/>
</dbReference>
<dbReference type="InterPro" id="IPR007393">
    <property type="entry name" value="YlxR_dom"/>
</dbReference>
<dbReference type="Proteomes" id="UP001500635">
    <property type="component" value="Unassembled WGS sequence"/>
</dbReference>
<name>A0ABP8KK64_9ACTN</name>
<protein>
    <recommendedName>
        <fullName evidence="2">YlxR domain-containing protein</fullName>
    </recommendedName>
</protein>
<feature type="domain" description="YlxR" evidence="2">
    <location>
        <begin position="26"/>
        <end position="97"/>
    </location>
</feature>
<dbReference type="Gene3D" id="3.30.1230.10">
    <property type="entry name" value="YlxR-like"/>
    <property type="match status" value="1"/>
</dbReference>
<dbReference type="PANTHER" id="PTHR34215">
    <property type="entry name" value="BLL0784 PROTEIN"/>
    <property type="match status" value="1"/>
</dbReference>
<evidence type="ECO:0000313" key="3">
    <source>
        <dbReference type="EMBL" id="GAA4408046.1"/>
    </source>
</evidence>
<gene>
    <name evidence="3" type="ORF">GCM10023147_52110</name>
</gene>
<comment type="caution">
    <text evidence="3">The sequence shown here is derived from an EMBL/GenBank/DDBJ whole genome shotgun (WGS) entry which is preliminary data.</text>
</comment>
<feature type="region of interest" description="Disordered" evidence="1">
    <location>
        <begin position="1"/>
        <end position="24"/>
    </location>
</feature>
<dbReference type="SUPFAM" id="SSF64376">
    <property type="entry name" value="YlxR-like"/>
    <property type="match status" value="1"/>
</dbReference>
<evidence type="ECO:0000313" key="4">
    <source>
        <dbReference type="Proteomes" id="UP001500635"/>
    </source>
</evidence>
<dbReference type="EMBL" id="BAABFR010000200">
    <property type="protein sequence ID" value="GAA4408046.1"/>
    <property type="molecule type" value="Genomic_DNA"/>
</dbReference>
<dbReference type="PANTHER" id="PTHR34215:SF1">
    <property type="entry name" value="YLXR DOMAIN-CONTAINING PROTEIN"/>
    <property type="match status" value="1"/>
</dbReference>
<reference evidence="4" key="1">
    <citation type="journal article" date="2019" name="Int. J. Syst. Evol. Microbiol.">
        <title>The Global Catalogue of Microorganisms (GCM) 10K type strain sequencing project: providing services to taxonomists for standard genome sequencing and annotation.</title>
        <authorList>
            <consortium name="The Broad Institute Genomics Platform"/>
            <consortium name="The Broad Institute Genome Sequencing Center for Infectious Disease"/>
            <person name="Wu L."/>
            <person name="Ma J."/>
        </authorList>
    </citation>
    <scope>NUCLEOTIDE SEQUENCE [LARGE SCALE GENOMIC DNA]</scope>
    <source>
        <strain evidence="4">JCM 17688</strain>
    </source>
</reference>
<evidence type="ECO:0000256" key="1">
    <source>
        <dbReference type="SAM" id="MobiDB-lite"/>
    </source>
</evidence>